<reference evidence="2 3" key="1">
    <citation type="journal article" date="2010" name="Int. J. Syst. Evol. Microbiol.">
        <title>Bacillus horneckiae sp. nov., isolated from a spacecraft-assembly clean room.</title>
        <authorList>
            <person name="Vaishampayan P."/>
            <person name="Probst A."/>
            <person name="Krishnamurthi S."/>
            <person name="Ghosh S."/>
            <person name="Osman S."/>
            <person name="McDowall A."/>
            <person name="Ruckmani A."/>
            <person name="Mayilraj S."/>
            <person name="Venkateswaran K."/>
        </authorList>
    </citation>
    <scope>NUCLEOTIDE SEQUENCE [LARGE SCALE GENOMIC DNA]</scope>
    <source>
        <strain evidence="3">1PO1SC</strain>
    </source>
</reference>
<comment type="caution">
    <text evidence="2">The sequence shown here is derived from an EMBL/GenBank/DDBJ whole genome shotgun (WGS) entry which is preliminary data.</text>
</comment>
<evidence type="ECO:0000313" key="2">
    <source>
        <dbReference type="EMBL" id="PKG29702.1"/>
    </source>
</evidence>
<dbReference type="Proteomes" id="UP000233343">
    <property type="component" value="Unassembled WGS sequence"/>
</dbReference>
<dbReference type="EMBL" id="PISD01000013">
    <property type="protein sequence ID" value="PKG29702.1"/>
    <property type="molecule type" value="Genomic_DNA"/>
</dbReference>
<keyword evidence="3" id="KW-1185">Reference proteome</keyword>
<protein>
    <submittedName>
        <fullName evidence="2">DUF3870 domain-containing protein</fullName>
    </submittedName>
</protein>
<gene>
    <name evidence="2" type="ORF">CWS20_07490</name>
</gene>
<accession>A0A2N0ZJL9</accession>
<organism evidence="2 3">
    <name type="scientific">Cytobacillus horneckiae</name>
    <dbReference type="NCBI Taxonomy" id="549687"/>
    <lineage>
        <taxon>Bacteria</taxon>
        <taxon>Bacillati</taxon>
        <taxon>Bacillota</taxon>
        <taxon>Bacilli</taxon>
        <taxon>Bacillales</taxon>
        <taxon>Bacillaceae</taxon>
        <taxon>Cytobacillus</taxon>
    </lineage>
</organism>
<proteinExistence type="predicted"/>
<evidence type="ECO:0000259" key="1">
    <source>
        <dbReference type="Pfam" id="PF12986"/>
    </source>
</evidence>
<dbReference type="RefSeq" id="WP_066192833.1">
    <property type="nucleotide sequence ID" value="NZ_CP194732.1"/>
</dbReference>
<evidence type="ECO:0000313" key="3">
    <source>
        <dbReference type="Proteomes" id="UP000233343"/>
    </source>
</evidence>
<name>A0A2N0ZJL9_9BACI</name>
<dbReference type="InterPro" id="IPR024617">
    <property type="entry name" value="DUF3870"/>
</dbReference>
<dbReference type="AlphaFoldDB" id="A0A2N0ZJL9"/>
<feature type="domain" description="DUF3870" evidence="1">
    <location>
        <begin position="8"/>
        <end position="99"/>
    </location>
</feature>
<dbReference type="Pfam" id="PF12986">
    <property type="entry name" value="DUF3870"/>
    <property type="match status" value="1"/>
</dbReference>
<sequence length="105" mass="11845">MFPPNTLYIIGESKTSSNNAIMQQYNGFFIAFVVERETGKILEAECSSTINLTSAFIQSIFAGKSMLDVEGLLKEIETRYYGSSQKAIMVAYKNAYIKYTQIMNK</sequence>